<dbReference type="Proteomes" id="UP000504639">
    <property type="component" value="Chromosome 18"/>
</dbReference>
<name>A0A6J3E317_AYTFU</name>
<dbReference type="InterPro" id="IPR029289">
    <property type="entry name" value="COPR5"/>
</dbReference>
<feature type="region of interest" description="Disordered" evidence="1">
    <location>
        <begin position="49"/>
        <end position="75"/>
    </location>
</feature>
<dbReference type="AlphaFoldDB" id="A0A6J3E317"/>
<organism evidence="2 3">
    <name type="scientific">Aythya fuligula</name>
    <name type="common">Tufted duck</name>
    <name type="synonym">Anas fuligula</name>
    <dbReference type="NCBI Taxonomy" id="219594"/>
    <lineage>
        <taxon>Eukaryota</taxon>
        <taxon>Metazoa</taxon>
        <taxon>Chordata</taxon>
        <taxon>Craniata</taxon>
        <taxon>Vertebrata</taxon>
        <taxon>Euteleostomi</taxon>
        <taxon>Archelosauria</taxon>
        <taxon>Archosauria</taxon>
        <taxon>Dinosauria</taxon>
        <taxon>Saurischia</taxon>
        <taxon>Theropoda</taxon>
        <taxon>Coelurosauria</taxon>
        <taxon>Aves</taxon>
        <taxon>Neognathae</taxon>
        <taxon>Galloanserae</taxon>
        <taxon>Anseriformes</taxon>
        <taxon>Anatidae</taxon>
        <taxon>Aythyinae</taxon>
        <taxon>Aythya</taxon>
    </lineage>
</organism>
<protein>
    <submittedName>
        <fullName evidence="3">Coordinator of PRMT5 and differentiation stimulator</fullName>
    </submittedName>
</protein>
<evidence type="ECO:0000256" key="1">
    <source>
        <dbReference type="SAM" id="MobiDB-lite"/>
    </source>
</evidence>
<dbReference type="PANTHER" id="PTHR36461">
    <property type="entry name" value="COORDINATOR OF PRMT5 AND DIFFERENTIATION STIMULATOR"/>
    <property type="match status" value="1"/>
</dbReference>
<keyword evidence="2" id="KW-1185">Reference proteome</keyword>
<evidence type="ECO:0000313" key="3">
    <source>
        <dbReference type="RefSeq" id="XP_032055873.1"/>
    </source>
</evidence>
<dbReference type="PANTHER" id="PTHR36461:SF1">
    <property type="entry name" value="COORDINATOR OF PRMT5 AND DIFFERENTIATION STIMULATOR"/>
    <property type="match status" value="1"/>
</dbReference>
<dbReference type="CTD" id="55352"/>
<sequence length="182" mass="20709">MAASLEHTTFEEEQLPDKREAKNWKPRKVNPIILGQTKADECLRKNIPRVLDSDSEESEFSDTSSYEDDVGRSPADYHYVQPDLEDLNCEISNMLENVTSPEQQTASVYEVEDWDKELEESESNPYDAGDLYCGSFQENNPLVSYSLQEESLYNPCCHHAASLAFTLPVRVTEIGQFDDADE</sequence>
<feature type="compositionally biased region" description="Acidic residues" evidence="1">
    <location>
        <begin position="53"/>
        <end position="68"/>
    </location>
</feature>
<dbReference type="RefSeq" id="XP_032055873.1">
    <property type="nucleotide sequence ID" value="XM_032199982.1"/>
</dbReference>
<gene>
    <name evidence="3" type="primary">COPRS</name>
</gene>
<dbReference type="Pfam" id="PF15340">
    <property type="entry name" value="COPR5"/>
    <property type="match status" value="1"/>
</dbReference>
<reference evidence="3" key="1">
    <citation type="submission" date="2025-08" db="UniProtKB">
        <authorList>
            <consortium name="RefSeq"/>
        </authorList>
    </citation>
    <scope>IDENTIFICATION</scope>
    <source>
        <tissue evidence="3">Lung</tissue>
    </source>
</reference>
<evidence type="ECO:0000313" key="2">
    <source>
        <dbReference type="Proteomes" id="UP000504639"/>
    </source>
</evidence>
<dbReference type="GO" id="GO:0005634">
    <property type="term" value="C:nucleus"/>
    <property type="evidence" value="ECO:0007669"/>
    <property type="project" value="InterPro"/>
</dbReference>
<dbReference type="GeneID" id="116496724"/>
<dbReference type="InParanoid" id="A0A6J3E317"/>
<accession>A0A6J3E317</accession>
<dbReference type="KEGG" id="aful:116496724"/>
<proteinExistence type="predicted"/>
<dbReference type="GO" id="GO:0042393">
    <property type="term" value="F:histone binding"/>
    <property type="evidence" value="ECO:0007669"/>
    <property type="project" value="InterPro"/>
</dbReference>
<feature type="region of interest" description="Disordered" evidence="1">
    <location>
        <begin position="1"/>
        <end position="27"/>
    </location>
</feature>